<dbReference type="InterPro" id="IPR005202">
    <property type="entry name" value="TF_GRAS"/>
</dbReference>
<gene>
    <name evidence="5" type="ORF">Salat_1788500</name>
</gene>
<organism evidence="5 6">
    <name type="scientific">Sesamum alatum</name>
    <dbReference type="NCBI Taxonomy" id="300844"/>
    <lineage>
        <taxon>Eukaryota</taxon>
        <taxon>Viridiplantae</taxon>
        <taxon>Streptophyta</taxon>
        <taxon>Embryophyta</taxon>
        <taxon>Tracheophyta</taxon>
        <taxon>Spermatophyta</taxon>
        <taxon>Magnoliopsida</taxon>
        <taxon>eudicotyledons</taxon>
        <taxon>Gunneridae</taxon>
        <taxon>Pentapetalae</taxon>
        <taxon>asterids</taxon>
        <taxon>lamiids</taxon>
        <taxon>Lamiales</taxon>
        <taxon>Pedaliaceae</taxon>
        <taxon>Sesamum</taxon>
    </lineage>
</organism>
<feature type="region of interest" description="Disordered" evidence="4">
    <location>
        <begin position="47"/>
        <end position="72"/>
    </location>
</feature>
<feature type="region of interest" description="Disordered" evidence="4">
    <location>
        <begin position="1"/>
        <end position="20"/>
    </location>
</feature>
<comment type="caution">
    <text evidence="3">Lacks conserved residue(s) required for the propagation of feature annotation.</text>
</comment>
<proteinExistence type="inferred from homology"/>
<reference evidence="5" key="1">
    <citation type="submission" date="2020-06" db="EMBL/GenBank/DDBJ databases">
        <authorList>
            <person name="Li T."/>
            <person name="Hu X."/>
            <person name="Zhang T."/>
            <person name="Song X."/>
            <person name="Zhang H."/>
            <person name="Dai N."/>
            <person name="Sheng W."/>
            <person name="Hou X."/>
            <person name="Wei L."/>
        </authorList>
    </citation>
    <scope>NUCLEOTIDE SEQUENCE</scope>
    <source>
        <strain evidence="5">3651</strain>
        <tissue evidence="5">Leaf</tissue>
    </source>
</reference>
<reference evidence="5" key="2">
    <citation type="journal article" date="2024" name="Plant">
        <title>Genomic evolution and insights into agronomic trait innovations of Sesamum species.</title>
        <authorList>
            <person name="Miao H."/>
            <person name="Wang L."/>
            <person name="Qu L."/>
            <person name="Liu H."/>
            <person name="Sun Y."/>
            <person name="Le M."/>
            <person name="Wang Q."/>
            <person name="Wei S."/>
            <person name="Zheng Y."/>
            <person name="Lin W."/>
            <person name="Duan Y."/>
            <person name="Cao H."/>
            <person name="Xiong S."/>
            <person name="Wang X."/>
            <person name="Wei L."/>
            <person name="Li C."/>
            <person name="Ma Q."/>
            <person name="Ju M."/>
            <person name="Zhao R."/>
            <person name="Li G."/>
            <person name="Mu C."/>
            <person name="Tian Q."/>
            <person name="Mei H."/>
            <person name="Zhang T."/>
            <person name="Gao T."/>
            <person name="Zhang H."/>
        </authorList>
    </citation>
    <scope>NUCLEOTIDE SEQUENCE</scope>
    <source>
        <strain evidence="5">3651</strain>
    </source>
</reference>
<dbReference type="Proteomes" id="UP001293254">
    <property type="component" value="Unassembled WGS sequence"/>
</dbReference>
<feature type="region of interest" description="SAW" evidence="3">
    <location>
        <begin position="413"/>
        <end position="489"/>
    </location>
</feature>
<keyword evidence="1" id="KW-0805">Transcription regulation</keyword>
<dbReference type="AlphaFoldDB" id="A0AAE2CKW6"/>
<keyword evidence="2" id="KW-0804">Transcription</keyword>
<name>A0AAE2CKW6_9LAMI</name>
<comment type="similarity">
    <text evidence="3">Belongs to the GRAS family.</text>
</comment>
<dbReference type="Pfam" id="PF03514">
    <property type="entry name" value="GRAS"/>
    <property type="match status" value="1"/>
</dbReference>
<protein>
    <submittedName>
        <fullName evidence="5">Uncharacterized protein</fullName>
    </submittedName>
</protein>
<accession>A0AAE2CKW6</accession>
<comment type="caution">
    <text evidence="5">The sequence shown here is derived from an EMBL/GenBank/DDBJ whole genome shotgun (WGS) entry which is preliminary data.</text>
</comment>
<dbReference type="EMBL" id="JACGWO010000006">
    <property type="protein sequence ID" value="KAK4425945.1"/>
    <property type="molecule type" value="Genomic_DNA"/>
</dbReference>
<dbReference type="PROSITE" id="PS50985">
    <property type="entry name" value="GRAS"/>
    <property type="match status" value="1"/>
</dbReference>
<sequence length="493" mass="55684">MAPHSDEDVQDDELDAEAKKEDACNLQASFEILNKYGSLMKRLRSGKRCEPSQHKHLGTARRDGQSSETGCSASNCQVLSAVSIMRIATMELLKLRSRMTGDSFTLANASAFHDSGLNHVKHVLCLLDAAEKFSNQQYDEAEKLLIFILSASHAADHPIQRVITCFARDLLERIEMANGKFDLEREVVEVDVKQALADLKAAIHTSEQLLPFTQITQFTAIQTILDSLASAERIHFIDIGTKLGSHWMIIVHSLANRKSFPVEQLKITVVCTPKDNVEEKVETLSSFAASMNVPFAFRIVNSEMYEFNKDQFELEAGEVVAVYMEFCQTSLAASPNNIEALIGWVKNLNPHLMVVNEIEANICAPAFVPRFHEALFLCSAMFDCLEDCLERDNRCREIIEKVYFQEIIRSGAMSEDDGSFRQCRKINFWRGYFARFGIVEMELSQPSMDQASLLVRESPCWKSCTLSMDGKCMLLGWNDIPLRSVSAWKFHKH</sequence>
<keyword evidence="6" id="KW-1185">Reference proteome</keyword>
<evidence type="ECO:0000256" key="3">
    <source>
        <dbReference type="PROSITE-ProRule" id="PRU01191"/>
    </source>
</evidence>
<feature type="region of interest" description="Leucine repeat II (LRII)" evidence="3">
    <location>
        <begin position="279"/>
        <end position="311"/>
    </location>
</feature>
<dbReference type="PANTHER" id="PTHR31636">
    <property type="entry name" value="OSJNBA0084A10.13 PROTEIN-RELATED"/>
    <property type="match status" value="1"/>
</dbReference>
<evidence type="ECO:0000313" key="6">
    <source>
        <dbReference type="Proteomes" id="UP001293254"/>
    </source>
</evidence>
<evidence type="ECO:0000256" key="4">
    <source>
        <dbReference type="SAM" id="MobiDB-lite"/>
    </source>
</evidence>
<evidence type="ECO:0000256" key="2">
    <source>
        <dbReference type="ARBA" id="ARBA00023163"/>
    </source>
</evidence>
<evidence type="ECO:0000256" key="1">
    <source>
        <dbReference type="ARBA" id="ARBA00023015"/>
    </source>
</evidence>
<evidence type="ECO:0000313" key="5">
    <source>
        <dbReference type="EMBL" id="KAK4425945.1"/>
    </source>
</evidence>